<keyword evidence="1" id="KW-0812">Transmembrane</keyword>
<dbReference type="AlphaFoldDB" id="A0A1X7SU16"/>
<dbReference type="InParanoid" id="A0A1X7SU16"/>
<reference evidence="3" key="1">
    <citation type="submission" date="2017-05" db="UniProtKB">
        <authorList>
            <consortium name="EnsemblMetazoa"/>
        </authorList>
    </citation>
    <scope>IDENTIFICATION</scope>
</reference>
<dbReference type="EnsemblMetazoa" id="Aqu2.1.05639_001">
    <property type="protein sequence ID" value="Aqu2.1.05639_001"/>
    <property type="gene ID" value="Aqu2.1.05639"/>
</dbReference>
<evidence type="ECO:0000313" key="3">
    <source>
        <dbReference type="EnsemblMetazoa" id="Aqu2.1.05639_001"/>
    </source>
</evidence>
<proteinExistence type="predicted"/>
<keyword evidence="2" id="KW-0732">Signal</keyword>
<feature type="transmembrane region" description="Helical" evidence="1">
    <location>
        <begin position="215"/>
        <end position="237"/>
    </location>
</feature>
<sequence length="238" mass="25963">MSPSLFLVCLFLIAACTEGAVIDKEKGMNDTALLQLLPHINKRHNIPLERRETCTLSSDCTPSNFLFGRYSISSVLSNSDLRSLNDEYSRLCTSGCAGAISEYLRCLYSEHETGEYIDDFVKKYLCGQEREDYCPVRILRSFNTTSNAIAYYSIINYCTTSSISARLISCTDTDDCIDGLRNFTSAAGCCMEPLFGSGVRSCSEVSVPDACNGSATGIIATPIVAISLMIFALAGVFL</sequence>
<keyword evidence="1" id="KW-1133">Transmembrane helix</keyword>
<name>A0A1X7SU16_AMPQE</name>
<feature type="chain" id="PRO_5012010601" evidence="2">
    <location>
        <begin position="20"/>
        <end position="238"/>
    </location>
</feature>
<accession>A0A1X7SU16</accession>
<organism evidence="3">
    <name type="scientific">Amphimedon queenslandica</name>
    <name type="common">Sponge</name>
    <dbReference type="NCBI Taxonomy" id="400682"/>
    <lineage>
        <taxon>Eukaryota</taxon>
        <taxon>Metazoa</taxon>
        <taxon>Porifera</taxon>
        <taxon>Demospongiae</taxon>
        <taxon>Heteroscleromorpha</taxon>
        <taxon>Haplosclerida</taxon>
        <taxon>Niphatidae</taxon>
        <taxon>Amphimedon</taxon>
    </lineage>
</organism>
<protein>
    <submittedName>
        <fullName evidence="3">Uncharacterized protein</fullName>
    </submittedName>
</protein>
<evidence type="ECO:0000256" key="2">
    <source>
        <dbReference type="SAM" id="SignalP"/>
    </source>
</evidence>
<keyword evidence="1" id="KW-0472">Membrane</keyword>
<feature type="signal peptide" evidence="2">
    <location>
        <begin position="1"/>
        <end position="19"/>
    </location>
</feature>
<evidence type="ECO:0000256" key="1">
    <source>
        <dbReference type="SAM" id="Phobius"/>
    </source>
</evidence>